<dbReference type="GO" id="GO:0019867">
    <property type="term" value="C:outer membrane"/>
    <property type="evidence" value="ECO:0007669"/>
    <property type="project" value="InterPro"/>
</dbReference>
<keyword evidence="7" id="KW-1185">Reference proteome</keyword>
<dbReference type="RefSeq" id="WP_179220828.1">
    <property type="nucleotide sequence ID" value="NZ_FZOS01000012.1"/>
</dbReference>
<dbReference type="Gene3D" id="3.55.50.30">
    <property type="match status" value="1"/>
</dbReference>
<keyword evidence="1" id="KW-0813">Transport</keyword>
<dbReference type="Pfam" id="PF07660">
    <property type="entry name" value="STN"/>
    <property type="match status" value="1"/>
</dbReference>
<feature type="signal peptide" evidence="4">
    <location>
        <begin position="1"/>
        <end position="36"/>
    </location>
</feature>
<evidence type="ECO:0000259" key="5">
    <source>
        <dbReference type="SMART" id="SM00965"/>
    </source>
</evidence>
<dbReference type="SMART" id="SM00965">
    <property type="entry name" value="STN"/>
    <property type="match status" value="1"/>
</dbReference>
<protein>
    <recommendedName>
        <fullName evidence="5">Secretin/TonB short N-terminal domain-containing protein</fullName>
    </recommendedName>
</protein>
<dbReference type="InterPro" id="IPR011662">
    <property type="entry name" value="Secretin/TonB_short_N"/>
</dbReference>
<accession>A0A239GJA0</accession>
<feature type="chain" id="PRO_5012805616" description="Secretin/TonB short N-terminal domain-containing protein" evidence="4">
    <location>
        <begin position="37"/>
        <end position="246"/>
    </location>
</feature>
<name>A0A239GJA0_9SPHN</name>
<evidence type="ECO:0000256" key="1">
    <source>
        <dbReference type="ARBA" id="ARBA00022448"/>
    </source>
</evidence>
<keyword evidence="3" id="KW-0998">Cell outer membrane</keyword>
<sequence>MTPTRASIPGTPPARTLRRFALAAPLAALMFAAPLAANDDPAPAPVQHYDIPAQPLGAALSRYAQTSGVDVLLDEPQAAGRRSSAVKGGYAPPQALHILLQGTGLIARFTSRRSAVIMPVEQVQRPLPPATTTGQTVIALDMMKVTAPRLVGSPRPDANMPFIRAMANRIRTIMVDADAVGRGANARVRVQTRIGSDGTLHDVRVVIASADRRRDARIVALLEGRRLDLTPPDGLRQPILFDLAGR</sequence>
<evidence type="ECO:0000256" key="3">
    <source>
        <dbReference type="ARBA" id="ARBA00023237"/>
    </source>
</evidence>
<dbReference type="SUPFAM" id="SSF74653">
    <property type="entry name" value="TolA/TonB C-terminal domain"/>
    <property type="match status" value="1"/>
</dbReference>
<keyword evidence="2" id="KW-0472">Membrane</keyword>
<dbReference type="AlphaFoldDB" id="A0A239GJA0"/>
<proteinExistence type="predicted"/>
<evidence type="ECO:0000313" key="6">
    <source>
        <dbReference type="EMBL" id="SNS69210.1"/>
    </source>
</evidence>
<dbReference type="EMBL" id="FZOS01000012">
    <property type="protein sequence ID" value="SNS69210.1"/>
    <property type="molecule type" value="Genomic_DNA"/>
</dbReference>
<gene>
    <name evidence="6" type="ORF">SAMN06295912_112103</name>
</gene>
<dbReference type="Proteomes" id="UP000198281">
    <property type="component" value="Unassembled WGS sequence"/>
</dbReference>
<keyword evidence="4" id="KW-0732">Signal</keyword>
<evidence type="ECO:0000313" key="7">
    <source>
        <dbReference type="Proteomes" id="UP000198281"/>
    </source>
</evidence>
<evidence type="ECO:0000256" key="2">
    <source>
        <dbReference type="ARBA" id="ARBA00023136"/>
    </source>
</evidence>
<reference evidence="7" key="1">
    <citation type="submission" date="2017-06" db="EMBL/GenBank/DDBJ databases">
        <authorList>
            <person name="Varghese N."/>
            <person name="Submissions S."/>
        </authorList>
    </citation>
    <scope>NUCLEOTIDE SEQUENCE [LARGE SCALE GENOMIC DNA]</scope>
    <source>
        <strain evidence="7">LNB2</strain>
    </source>
</reference>
<evidence type="ECO:0000256" key="4">
    <source>
        <dbReference type="SAM" id="SignalP"/>
    </source>
</evidence>
<organism evidence="6 7">
    <name type="scientific">Edaphosphingomonas laterariae</name>
    <dbReference type="NCBI Taxonomy" id="861865"/>
    <lineage>
        <taxon>Bacteria</taxon>
        <taxon>Pseudomonadati</taxon>
        <taxon>Pseudomonadota</taxon>
        <taxon>Alphaproteobacteria</taxon>
        <taxon>Sphingomonadales</taxon>
        <taxon>Rhizorhabdaceae</taxon>
        <taxon>Edaphosphingomonas</taxon>
    </lineage>
</organism>
<feature type="domain" description="Secretin/TonB short N-terminal" evidence="5">
    <location>
        <begin position="69"/>
        <end position="120"/>
    </location>
</feature>